<dbReference type="AlphaFoldDB" id="A0A1C7D702"/>
<evidence type="ECO:0008006" key="4">
    <source>
        <dbReference type="Google" id="ProtNLM"/>
    </source>
</evidence>
<gene>
    <name evidence="2" type="ORF">A6F65_00782</name>
</gene>
<dbReference type="Proteomes" id="UP000092698">
    <property type="component" value="Chromosome"/>
</dbReference>
<dbReference type="RefSeq" id="WP_067786144.1">
    <property type="nucleotide sequence ID" value="NZ_CP016545.1"/>
</dbReference>
<dbReference type="OrthoDB" id="7595109at2"/>
<name>A0A1C7D702_9SPHN</name>
<feature type="signal peptide" evidence="1">
    <location>
        <begin position="1"/>
        <end position="22"/>
    </location>
</feature>
<evidence type="ECO:0000256" key="1">
    <source>
        <dbReference type="SAM" id="SignalP"/>
    </source>
</evidence>
<keyword evidence="1" id="KW-0732">Signal</keyword>
<keyword evidence="3" id="KW-1185">Reference proteome</keyword>
<dbReference type="KEGG" id="anh:A6F65_00782"/>
<feature type="chain" id="PRO_5008884342" description="DUF1444 family protein" evidence="1">
    <location>
        <begin position="23"/>
        <end position="282"/>
    </location>
</feature>
<reference evidence="2 3" key="1">
    <citation type="submission" date="2016-07" db="EMBL/GenBank/DDBJ databases">
        <title>Complete genome sequence of Altererythrobacter namhicola JCM 16345T, containing esterase-encoding genes.</title>
        <authorList>
            <person name="Cheng H."/>
            <person name="Wu Y.-H."/>
            <person name="Jian S.-L."/>
            <person name="Huo Y.-Y."/>
            <person name="Wang C.-S."/>
            <person name="Xu X.-W."/>
        </authorList>
    </citation>
    <scope>NUCLEOTIDE SEQUENCE [LARGE SCALE GENOMIC DNA]</scope>
    <source>
        <strain evidence="2 3">JCM 16345</strain>
    </source>
</reference>
<protein>
    <recommendedName>
        <fullName evidence="4">DUF1444 family protein</fullName>
    </recommendedName>
</protein>
<sequence length="282" mass="31026">MKTAFFGLGLALAASAALYAPAAAQDEGTFAARMMPYVEAQKPDGWTLRLDPADPAVIIYRTPETDVDGFVNLHRVQALCERSSERECDAISADFARKIFEAPKEFTRDDLRVIVRDQAYIDYIDAELPPEFEKPPMRRVGDDLYAILAFDGDETISLVRPSQLPGLSLSEDEAWDLGFAQSVEGKPAIPAMKSTGTLGGEEIYYLTALVYDLPRWGALAEASGADFYMAIPSQFEIDFGTASDAQLPAIAAATAQKCDEAMRCISPNVYRFREGRWVIANK</sequence>
<evidence type="ECO:0000313" key="2">
    <source>
        <dbReference type="EMBL" id="ANU07101.1"/>
    </source>
</evidence>
<dbReference type="STRING" id="645517.A6F65_00782"/>
<dbReference type="EMBL" id="CP016545">
    <property type="protein sequence ID" value="ANU07101.1"/>
    <property type="molecule type" value="Genomic_DNA"/>
</dbReference>
<organism evidence="2 3">
    <name type="scientific">Paraurantiacibacter namhicola</name>
    <dbReference type="NCBI Taxonomy" id="645517"/>
    <lineage>
        <taxon>Bacteria</taxon>
        <taxon>Pseudomonadati</taxon>
        <taxon>Pseudomonadota</taxon>
        <taxon>Alphaproteobacteria</taxon>
        <taxon>Sphingomonadales</taxon>
        <taxon>Erythrobacteraceae</taxon>
        <taxon>Paraurantiacibacter</taxon>
    </lineage>
</organism>
<accession>A0A1C7D702</accession>
<proteinExistence type="predicted"/>
<evidence type="ECO:0000313" key="3">
    <source>
        <dbReference type="Proteomes" id="UP000092698"/>
    </source>
</evidence>